<dbReference type="EMBL" id="CAFBLS010000176">
    <property type="protein sequence ID" value="CAB4881537.1"/>
    <property type="molecule type" value="Genomic_DNA"/>
</dbReference>
<dbReference type="AlphaFoldDB" id="A0A6J7EE29"/>
<keyword evidence="3" id="KW-0808">Transferase</keyword>
<evidence type="ECO:0000256" key="7">
    <source>
        <dbReference type="ARBA" id="ARBA00041682"/>
    </source>
</evidence>
<evidence type="ECO:0000256" key="2">
    <source>
        <dbReference type="ARBA" id="ARBA00012254"/>
    </source>
</evidence>
<dbReference type="Gene3D" id="3.40.50.170">
    <property type="entry name" value="Formyl transferase, N-terminal domain"/>
    <property type="match status" value="1"/>
</dbReference>
<organism evidence="10">
    <name type="scientific">freshwater metagenome</name>
    <dbReference type="NCBI Taxonomy" id="449393"/>
    <lineage>
        <taxon>unclassified sequences</taxon>
        <taxon>metagenomes</taxon>
        <taxon>ecological metagenomes</taxon>
    </lineage>
</organism>
<dbReference type="HAMAP" id="MF_01930">
    <property type="entry name" value="PurN"/>
    <property type="match status" value="1"/>
</dbReference>
<protein>
    <recommendedName>
        <fullName evidence="2">phosphoribosylglycinamide formyltransferase 1</fullName>
        <ecNumber evidence="2">2.1.2.2</ecNumber>
    </recommendedName>
    <alternativeName>
        <fullName evidence="7">5'-phosphoribosylglycinamide transformylase</fullName>
    </alternativeName>
    <alternativeName>
        <fullName evidence="6">GAR transformylase</fullName>
    </alternativeName>
</protein>
<proteinExistence type="inferred from homology"/>
<dbReference type="InterPro" id="IPR036477">
    <property type="entry name" value="Formyl_transf_N_sf"/>
</dbReference>
<gene>
    <name evidence="10" type="ORF">UFOPK3402_01354</name>
</gene>
<dbReference type="GO" id="GO:0004644">
    <property type="term" value="F:phosphoribosylglycinamide formyltransferase activity"/>
    <property type="evidence" value="ECO:0007669"/>
    <property type="project" value="UniProtKB-EC"/>
</dbReference>
<evidence type="ECO:0000256" key="5">
    <source>
        <dbReference type="ARBA" id="ARBA00038440"/>
    </source>
</evidence>
<dbReference type="PANTHER" id="PTHR43369">
    <property type="entry name" value="PHOSPHORIBOSYLGLYCINAMIDE FORMYLTRANSFERASE"/>
    <property type="match status" value="1"/>
</dbReference>
<dbReference type="Pfam" id="PF00551">
    <property type="entry name" value="Formyl_trans_N"/>
    <property type="match status" value="1"/>
</dbReference>
<dbReference type="InterPro" id="IPR002376">
    <property type="entry name" value="Formyl_transf_N"/>
</dbReference>
<dbReference type="GO" id="GO:0005829">
    <property type="term" value="C:cytosol"/>
    <property type="evidence" value="ECO:0007669"/>
    <property type="project" value="TreeGrafter"/>
</dbReference>
<dbReference type="PROSITE" id="PS00373">
    <property type="entry name" value="GART"/>
    <property type="match status" value="1"/>
</dbReference>
<keyword evidence="4" id="KW-0658">Purine biosynthesis</keyword>
<reference evidence="10" key="1">
    <citation type="submission" date="2020-05" db="EMBL/GenBank/DDBJ databases">
        <authorList>
            <person name="Chiriac C."/>
            <person name="Salcher M."/>
            <person name="Ghai R."/>
            <person name="Kavagutti S V."/>
        </authorList>
    </citation>
    <scope>NUCLEOTIDE SEQUENCE</scope>
</reference>
<evidence type="ECO:0000256" key="4">
    <source>
        <dbReference type="ARBA" id="ARBA00022755"/>
    </source>
</evidence>
<evidence type="ECO:0000256" key="3">
    <source>
        <dbReference type="ARBA" id="ARBA00022679"/>
    </source>
</evidence>
<dbReference type="PANTHER" id="PTHR43369:SF2">
    <property type="entry name" value="PHOSPHORIBOSYLGLYCINAMIDE FORMYLTRANSFERASE"/>
    <property type="match status" value="1"/>
</dbReference>
<comment type="similarity">
    <text evidence="5">Belongs to the GART family.</text>
</comment>
<dbReference type="UniPathway" id="UPA00074">
    <property type="reaction ID" value="UER00126"/>
</dbReference>
<evidence type="ECO:0000256" key="1">
    <source>
        <dbReference type="ARBA" id="ARBA00005054"/>
    </source>
</evidence>
<evidence type="ECO:0000259" key="9">
    <source>
        <dbReference type="Pfam" id="PF00551"/>
    </source>
</evidence>
<dbReference type="SUPFAM" id="SSF53328">
    <property type="entry name" value="Formyltransferase"/>
    <property type="match status" value="1"/>
</dbReference>
<dbReference type="InterPro" id="IPR001555">
    <property type="entry name" value="GART_AS"/>
</dbReference>
<feature type="domain" description="Formyl transferase N-terminal" evidence="9">
    <location>
        <begin position="4"/>
        <end position="179"/>
    </location>
</feature>
<evidence type="ECO:0000256" key="6">
    <source>
        <dbReference type="ARBA" id="ARBA00041324"/>
    </source>
</evidence>
<dbReference type="NCBIfam" id="TIGR00639">
    <property type="entry name" value="PurN"/>
    <property type="match status" value="1"/>
</dbReference>
<name>A0A6J7EE29_9ZZZZ</name>
<dbReference type="EC" id="2.1.2.2" evidence="2"/>
<comment type="catalytic activity">
    <reaction evidence="8">
        <text>N(1)-(5-phospho-beta-D-ribosyl)glycinamide + (6R)-10-formyltetrahydrofolate = N(2)-formyl-N(1)-(5-phospho-beta-D-ribosyl)glycinamide + (6S)-5,6,7,8-tetrahydrofolate + H(+)</text>
        <dbReference type="Rhea" id="RHEA:15053"/>
        <dbReference type="ChEBI" id="CHEBI:15378"/>
        <dbReference type="ChEBI" id="CHEBI:57453"/>
        <dbReference type="ChEBI" id="CHEBI:143788"/>
        <dbReference type="ChEBI" id="CHEBI:147286"/>
        <dbReference type="ChEBI" id="CHEBI:195366"/>
        <dbReference type="EC" id="2.1.2.2"/>
    </reaction>
</comment>
<dbReference type="GO" id="GO:0006189">
    <property type="term" value="P:'de novo' IMP biosynthetic process"/>
    <property type="evidence" value="ECO:0007669"/>
    <property type="project" value="UniProtKB-UniPathway"/>
</dbReference>
<comment type="pathway">
    <text evidence="1">Purine metabolism; IMP biosynthesis via de novo pathway; N(2)-formyl-N(1)-(5-phospho-D-ribosyl)glycinamide from N(1)-(5-phospho-D-ribosyl)glycinamide (10-formyl THF route): step 1/1.</text>
</comment>
<dbReference type="InterPro" id="IPR004607">
    <property type="entry name" value="GART"/>
</dbReference>
<dbReference type="CDD" id="cd08645">
    <property type="entry name" value="FMT_core_GART"/>
    <property type="match status" value="1"/>
</dbReference>
<evidence type="ECO:0000256" key="8">
    <source>
        <dbReference type="ARBA" id="ARBA00047664"/>
    </source>
</evidence>
<evidence type="ECO:0000313" key="10">
    <source>
        <dbReference type="EMBL" id="CAB4881537.1"/>
    </source>
</evidence>
<sequence>MGSRIVVLASGSGTLLQALLDSTLGTSVVAVGSDVSDAPALARGESAGAAVFCVRPVDFADRRDWNLALRAAVEQHVPDWIVSAGFMRILGPDFIEAFAGRIINTHPALLPSFPGAHGVRDALAYGVKVTGCTVHVVDEGVDTGPIIAQRCVVIEPDDTESVLHDRIKIIERALLVETLTQLIGAQP</sequence>
<accession>A0A6J7EE29</accession>